<feature type="region of interest" description="Disordered" evidence="1">
    <location>
        <begin position="1"/>
        <end position="73"/>
    </location>
</feature>
<evidence type="ECO:0000313" key="2">
    <source>
        <dbReference type="EMBL" id="EDW83805.2"/>
    </source>
</evidence>
<dbReference type="STRING" id="7260.B4NIU1"/>
<organism evidence="2 3">
    <name type="scientific">Drosophila willistoni</name>
    <name type="common">Fruit fly</name>
    <dbReference type="NCBI Taxonomy" id="7260"/>
    <lineage>
        <taxon>Eukaryota</taxon>
        <taxon>Metazoa</taxon>
        <taxon>Ecdysozoa</taxon>
        <taxon>Arthropoda</taxon>
        <taxon>Hexapoda</taxon>
        <taxon>Insecta</taxon>
        <taxon>Pterygota</taxon>
        <taxon>Neoptera</taxon>
        <taxon>Endopterygota</taxon>
        <taxon>Diptera</taxon>
        <taxon>Brachycera</taxon>
        <taxon>Muscomorpha</taxon>
        <taxon>Ephydroidea</taxon>
        <taxon>Drosophilidae</taxon>
        <taxon>Drosophila</taxon>
        <taxon>Sophophora</taxon>
    </lineage>
</organism>
<feature type="compositionally biased region" description="Polar residues" evidence="1">
    <location>
        <begin position="14"/>
        <end position="32"/>
    </location>
</feature>
<gene>
    <name evidence="2" type="primary">Dwil\GK13481</name>
    <name evidence="2" type="ORF">Dwil_GK13481</name>
</gene>
<proteinExistence type="predicted"/>
<keyword evidence="3" id="KW-1185">Reference proteome</keyword>
<dbReference type="HOGENOM" id="CLU_1171728_0_0_1"/>
<evidence type="ECO:0000256" key="1">
    <source>
        <dbReference type="SAM" id="MobiDB-lite"/>
    </source>
</evidence>
<protein>
    <submittedName>
        <fullName evidence="2">Uncharacterized protein</fullName>
    </submittedName>
</protein>
<dbReference type="Proteomes" id="UP000007798">
    <property type="component" value="Unassembled WGS sequence"/>
</dbReference>
<dbReference type="eggNOG" id="ENOG502TA54">
    <property type="taxonomic scope" value="Eukaryota"/>
</dbReference>
<evidence type="ECO:0000313" key="3">
    <source>
        <dbReference type="Proteomes" id="UP000007798"/>
    </source>
</evidence>
<sequence length="242" mass="25758">MSSLQDIPLEETTDNALPSTGLDTSTPKSNSLKRFFKVGNKKTPGAQESCEDVTESALPEANKDAATGGAGKTNTLSRFFTRMKGAQRTDGLDPAATISKTTANIDNEAEMVAEAPTQEDLAKESTGTAAGSEKPVPNAKPTLKASISTYWKLLFTRQKATAYQQSNKAKFKSSLAAQQSLRHVDEVQELEMVQQPLDQESTDEKNASLAGQSADLIKQQDVSDDSAPALTTVDNSVANSGN</sequence>
<name>B4NIU1_DROWI</name>
<dbReference type="EMBL" id="CH964272">
    <property type="protein sequence ID" value="EDW83805.2"/>
    <property type="molecule type" value="Genomic_DNA"/>
</dbReference>
<accession>B4NIU1</accession>
<reference evidence="2 3" key="1">
    <citation type="journal article" date="2007" name="Nature">
        <title>Evolution of genes and genomes on the Drosophila phylogeny.</title>
        <authorList>
            <consortium name="Drosophila 12 Genomes Consortium"/>
            <person name="Clark A.G."/>
            <person name="Eisen M.B."/>
            <person name="Smith D.R."/>
            <person name="Bergman C.M."/>
            <person name="Oliver B."/>
            <person name="Markow T.A."/>
            <person name="Kaufman T.C."/>
            <person name="Kellis M."/>
            <person name="Gelbart W."/>
            <person name="Iyer V.N."/>
            <person name="Pollard D.A."/>
            <person name="Sackton T.B."/>
            <person name="Larracuente A.M."/>
            <person name="Singh N.D."/>
            <person name="Abad J.P."/>
            <person name="Abt D.N."/>
            <person name="Adryan B."/>
            <person name="Aguade M."/>
            <person name="Akashi H."/>
            <person name="Anderson W.W."/>
            <person name="Aquadro C.F."/>
            <person name="Ardell D.H."/>
            <person name="Arguello R."/>
            <person name="Artieri C.G."/>
            <person name="Barbash D.A."/>
            <person name="Barker D."/>
            <person name="Barsanti P."/>
            <person name="Batterham P."/>
            <person name="Batzoglou S."/>
            <person name="Begun D."/>
            <person name="Bhutkar A."/>
            <person name="Blanco E."/>
            <person name="Bosak S.A."/>
            <person name="Bradley R.K."/>
            <person name="Brand A.D."/>
            <person name="Brent M.R."/>
            <person name="Brooks A.N."/>
            <person name="Brown R.H."/>
            <person name="Butlin R.K."/>
            <person name="Caggese C."/>
            <person name="Calvi B.R."/>
            <person name="Bernardo de Carvalho A."/>
            <person name="Caspi A."/>
            <person name="Castrezana S."/>
            <person name="Celniker S.E."/>
            <person name="Chang J.L."/>
            <person name="Chapple C."/>
            <person name="Chatterji S."/>
            <person name="Chinwalla A."/>
            <person name="Civetta A."/>
            <person name="Clifton S.W."/>
            <person name="Comeron J.M."/>
            <person name="Costello J.C."/>
            <person name="Coyne J.A."/>
            <person name="Daub J."/>
            <person name="David R.G."/>
            <person name="Delcher A.L."/>
            <person name="Delehaunty K."/>
            <person name="Do C.B."/>
            <person name="Ebling H."/>
            <person name="Edwards K."/>
            <person name="Eickbush T."/>
            <person name="Evans J.D."/>
            <person name="Filipski A."/>
            <person name="Findeiss S."/>
            <person name="Freyhult E."/>
            <person name="Fulton L."/>
            <person name="Fulton R."/>
            <person name="Garcia A.C."/>
            <person name="Gardiner A."/>
            <person name="Garfield D.A."/>
            <person name="Garvin B.E."/>
            <person name="Gibson G."/>
            <person name="Gilbert D."/>
            <person name="Gnerre S."/>
            <person name="Godfrey J."/>
            <person name="Good R."/>
            <person name="Gotea V."/>
            <person name="Gravely B."/>
            <person name="Greenberg A.J."/>
            <person name="Griffiths-Jones S."/>
            <person name="Gross S."/>
            <person name="Guigo R."/>
            <person name="Gustafson E.A."/>
            <person name="Haerty W."/>
            <person name="Hahn M.W."/>
            <person name="Halligan D.L."/>
            <person name="Halpern A.L."/>
            <person name="Halter G.M."/>
            <person name="Han M.V."/>
            <person name="Heger A."/>
            <person name="Hillier L."/>
            <person name="Hinrichs A.S."/>
            <person name="Holmes I."/>
            <person name="Hoskins R.A."/>
            <person name="Hubisz M.J."/>
            <person name="Hultmark D."/>
            <person name="Huntley M.A."/>
            <person name="Jaffe D.B."/>
            <person name="Jagadeeshan S."/>
            <person name="Jeck W.R."/>
            <person name="Johnson J."/>
            <person name="Jones C.D."/>
            <person name="Jordan W.C."/>
            <person name="Karpen G.H."/>
            <person name="Kataoka E."/>
            <person name="Keightley P.D."/>
            <person name="Kheradpour P."/>
            <person name="Kirkness E.F."/>
            <person name="Koerich L.B."/>
            <person name="Kristiansen K."/>
            <person name="Kudrna D."/>
            <person name="Kulathinal R.J."/>
            <person name="Kumar S."/>
            <person name="Kwok R."/>
            <person name="Lander E."/>
            <person name="Langley C.H."/>
            <person name="Lapoint R."/>
            <person name="Lazzaro B.P."/>
            <person name="Lee S.J."/>
            <person name="Levesque L."/>
            <person name="Li R."/>
            <person name="Lin C.F."/>
            <person name="Lin M.F."/>
            <person name="Lindblad-Toh K."/>
            <person name="Llopart A."/>
            <person name="Long M."/>
            <person name="Low L."/>
            <person name="Lozovsky E."/>
            <person name="Lu J."/>
            <person name="Luo M."/>
            <person name="Machado C.A."/>
            <person name="Makalowski W."/>
            <person name="Marzo M."/>
            <person name="Matsuda M."/>
            <person name="Matzkin L."/>
            <person name="McAllister B."/>
            <person name="McBride C.S."/>
            <person name="McKernan B."/>
            <person name="McKernan K."/>
            <person name="Mendez-Lago M."/>
            <person name="Minx P."/>
            <person name="Mollenhauer M.U."/>
            <person name="Montooth K."/>
            <person name="Mount S.M."/>
            <person name="Mu X."/>
            <person name="Myers E."/>
            <person name="Negre B."/>
            <person name="Newfeld S."/>
            <person name="Nielsen R."/>
            <person name="Noor M.A."/>
            <person name="O'Grady P."/>
            <person name="Pachter L."/>
            <person name="Papaceit M."/>
            <person name="Parisi M.J."/>
            <person name="Parisi M."/>
            <person name="Parts L."/>
            <person name="Pedersen J.S."/>
            <person name="Pesole G."/>
            <person name="Phillippy A.M."/>
            <person name="Ponting C.P."/>
            <person name="Pop M."/>
            <person name="Porcelli D."/>
            <person name="Powell J.R."/>
            <person name="Prohaska S."/>
            <person name="Pruitt K."/>
            <person name="Puig M."/>
            <person name="Quesneville H."/>
            <person name="Ram K.R."/>
            <person name="Rand D."/>
            <person name="Rasmussen M.D."/>
            <person name="Reed L.K."/>
            <person name="Reenan R."/>
            <person name="Reily A."/>
            <person name="Remington K.A."/>
            <person name="Rieger T.T."/>
            <person name="Ritchie M.G."/>
            <person name="Robin C."/>
            <person name="Rogers Y.H."/>
            <person name="Rohde C."/>
            <person name="Rozas J."/>
            <person name="Rubenfield M.J."/>
            <person name="Ruiz A."/>
            <person name="Russo S."/>
            <person name="Salzberg S.L."/>
            <person name="Sanchez-Gracia A."/>
            <person name="Saranga D.J."/>
            <person name="Sato H."/>
            <person name="Schaeffer S.W."/>
            <person name="Schatz M.C."/>
            <person name="Schlenke T."/>
            <person name="Schwartz R."/>
            <person name="Segarra C."/>
            <person name="Singh R.S."/>
            <person name="Sirot L."/>
            <person name="Sirota M."/>
            <person name="Sisneros N.B."/>
            <person name="Smith C.D."/>
            <person name="Smith T.F."/>
            <person name="Spieth J."/>
            <person name="Stage D.E."/>
            <person name="Stark A."/>
            <person name="Stephan W."/>
            <person name="Strausberg R.L."/>
            <person name="Strempel S."/>
            <person name="Sturgill D."/>
            <person name="Sutton G."/>
            <person name="Sutton G.G."/>
            <person name="Tao W."/>
            <person name="Teichmann S."/>
            <person name="Tobari Y.N."/>
            <person name="Tomimura Y."/>
            <person name="Tsolas J.M."/>
            <person name="Valente V.L."/>
            <person name="Venter E."/>
            <person name="Venter J.C."/>
            <person name="Vicario S."/>
            <person name="Vieira F.G."/>
            <person name="Vilella A.J."/>
            <person name="Villasante A."/>
            <person name="Walenz B."/>
            <person name="Wang J."/>
            <person name="Wasserman M."/>
            <person name="Watts T."/>
            <person name="Wilson D."/>
            <person name="Wilson R.K."/>
            <person name="Wing R.A."/>
            <person name="Wolfner M.F."/>
            <person name="Wong A."/>
            <person name="Wong G.K."/>
            <person name="Wu C.I."/>
            <person name="Wu G."/>
            <person name="Yamamoto D."/>
            <person name="Yang H.P."/>
            <person name="Yang S.P."/>
            <person name="Yorke J.A."/>
            <person name="Yoshida K."/>
            <person name="Zdobnov E."/>
            <person name="Zhang P."/>
            <person name="Zhang Y."/>
            <person name="Zimin A.V."/>
            <person name="Baldwin J."/>
            <person name="Abdouelleil A."/>
            <person name="Abdulkadir J."/>
            <person name="Abebe A."/>
            <person name="Abera B."/>
            <person name="Abreu J."/>
            <person name="Acer S.C."/>
            <person name="Aftuck L."/>
            <person name="Alexander A."/>
            <person name="An P."/>
            <person name="Anderson E."/>
            <person name="Anderson S."/>
            <person name="Arachi H."/>
            <person name="Azer M."/>
            <person name="Bachantsang P."/>
            <person name="Barry A."/>
            <person name="Bayul T."/>
            <person name="Berlin A."/>
            <person name="Bessette D."/>
            <person name="Bloom T."/>
            <person name="Blye J."/>
            <person name="Boguslavskiy L."/>
            <person name="Bonnet C."/>
            <person name="Boukhgalter B."/>
            <person name="Bourzgui I."/>
            <person name="Brown A."/>
            <person name="Cahill P."/>
            <person name="Channer S."/>
            <person name="Cheshatsang Y."/>
            <person name="Chuda L."/>
            <person name="Citroen M."/>
            <person name="Collymore A."/>
            <person name="Cooke P."/>
            <person name="Costello M."/>
            <person name="D'Aco K."/>
            <person name="Daza R."/>
            <person name="De Haan G."/>
            <person name="DeGray S."/>
            <person name="DeMaso C."/>
            <person name="Dhargay N."/>
            <person name="Dooley K."/>
            <person name="Dooley E."/>
            <person name="Doricent M."/>
            <person name="Dorje P."/>
            <person name="Dorjee K."/>
            <person name="Dupes A."/>
            <person name="Elong R."/>
            <person name="Falk J."/>
            <person name="Farina A."/>
            <person name="Faro S."/>
            <person name="Ferguson D."/>
            <person name="Fisher S."/>
            <person name="Foley C.D."/>
            <person name="Franke A."/>
            <person name="Friedrich D."/>
            <person name="Gadbois L."/>
            <person name="Gearin G."/>
            <person name="Gearin C.R."/>
            <person name="Giannoukos G."/>
            <person name="Goode T."/>
            <person name="Graham J."/>
            <person name="Grandbois E."/>
            <person name="Grewal S."/>
            <person name="Gyaltsen K."/>
            <person name="Hafez N."/>
            <person name="Hagos B."/>
            <person name="Hall J."/>
            <person name="Henson C."/>
            <person name="Hollinger A."/>
            <person name="Honan T."/>
            <person name="Huard M.D."/>
            <person name="Hughes L."/>
            <person name="Hurhula B."/>
            <person name="Husby M.E."/>
            <person name="Kamat A."/>
            <person name="Kanga B."/>
            <person name="Kashin S."/>
            <person name="Khazanovich D."/>
            <person name="Kisner P."/>
            <person name="Lance K."/>
            <person name="Lara M."/>
            <person name="Lee W."/>
            <person name="Lennon N."/>
            <person name="Letendre F."/>
            <person name="LeVine R."/>
            <person name="Lipovsky A."/>
            <person name="Liu X."/>
            <person name="Liu J."/>
            <person name="Liu S."/>
            <person name="Lokyitsang T."/>
            <person name="Lokyitsang Y."/>
            <person name="Lubonja R."/>
            <person name="Lui A."/>
            <person name="MacDonald P."/>
            <person name="Magnisalis V."/>
            <person name="Maru K."/>
            <person name="Matthews C."/>
            <person name="McCusker W."/>
            <person name="McDonough S."/>
            <person name="Mehta T."/>
            <person name="Meldrim J."/>
            <person name="Meneus L."/>
            <person name="Mihai O."/>
            <person name="Mihalev A."/>
            <person name="Mihova T."/>
            <person name="Mittelman R."/>
            <person name="Mlenga V."/>
            <person name="Montmayeur A."/>
            <person name="Mulrain L."/>
            <person name="Navidi A."/>
            <person name="Naylor J."/>
            <person name="Negash T."/>
            <person name="Nguyen T."/>
            <person name="Nguyen N."/>
            <person name="Nicol R."/>
            <person name="Norbu C."/>
            <person name="Norbu N."/>
            <person name="Novod N."/>
            <person name="O'Neill B."/>
            <person name="Osman S."/>
            <person name="Markiewicz E."/>
            <person name="Oyono O.L."/>
            <person name="Patti C."/>
            <person name="Phunkhang P."/>
            <person name="Pierre F."/>
            <person name="Priest M."/>
            <person name="Raghuraman S."/>
            <person name="Rege F."/>
            <person name="Reyes R."/>
            <person name="Rise C."/>
            <person name="Rogov P."/>
            <person name="Ross K."/>
            <person name="Ryan E."/>
            <person name="Settipalli S."/>
            <person name="Shea T."/>
            <person name="Sherpa N."/>
            <person name="Shi L."/>
            <person name="Shih D."/>
            <person name="Sparrow T."/>
            <person name="Spaulding J."/>
            <person name="Stalker J."/>
            <person name="Stange-Thomann N."/>
            <person name="Stavropoulos S."/>
            <person name="Stone C."/>
            <person name="Strader C."/>
            <person name="Tesfaye S."/>
            <person name="Thomson T."/>
            <person name="Thoulutsang Y."/>
            <person name="Thoulutsang D."/>
            <person name="Topham K."/>
            <person name="Topping I."/>
            <person name="Tsamla T."/>
            <person name="Vassiliev H."/>
            <person name="Vo A."/>
            <person name="Wangchuk T."/>
            <person name="Wangdi T."/>
            <person name="Weiand M."/>
            <person name="Wilkinson J."/>
            <person name="Wilson A."/>
            <person name="Yadav S."/>
            <person name="Young G."/>
            <person name="Yu Q."/>
            <person name="Zembek L."/>
            <person name="Zhong D."/>
            <person name="Zimmer A."/>
            <person name="Zwirko Z."/>
            <person name="Jaffe D.B."/>
            <person name="Alvarez P."/>
            <person name="Brockman W."/>
            <person name="Butler J."/>
            <person name="Chin C."/>
            <person name="Gnerre S."/>
            <person name="Grabherr M."/>
            <person name="Kleber M."/>
            <person name="Mauceli E."/>
            <person name="MacCallum I."/>
        </authorList>
    </citation>
    <scope>NUCLEOTIDE SEQUENCE [LARGE SCALE GENOMIC DNA]</scope>
    <source>
        <strain evidence="3">Tucson 14030-0811.24</strain>
    </source>
</reference>
<dbReference type="AlphaFoldDB" id="B4NIU1"/>
<feature type="region of interest" description="Disordered" evidence="1">
    <location>
        <begin position="187"/>
        <end position="242"/>
    </location>
</feature>
<dbReference type="KEGG" id="dwi:6650246"/>
<dbReference type="OrthoDB" id="7866379at2759"/>
<dbReference type="InParanoid" id="B4NIU1"/>
<feature type="region of interest" description="Disordered" evidence="1">
    <location>
        <begin position="113"/>
        <end position="140"/>
    </location>
</feature>
<feature type="compositionally biased region" description="Polar residues" evidence="1">
    <location>
        <begin position="232"/>
        <end position="242"/>
    </location>
</feature>